<name>A0AA88VUZ6_9ASTE</name>
<dbReference type="GO" id="GO:0003723">
    <property type="term" value="F:RNA binding"/>
    <property type="evidence" value="ECO:0007669"/>
    <property type="project" value="InterPro"/>
</dbReference>
<reference evidence="3" key="1">
    <citation type="submission" date="2022-12" db="EMBL/GenBank/DDBJ databases">
        <title>Draft genome assemblies for two species of Escallonia (Escalloniales).</title>
        <authorList>
            <person name="Chanderbali A."/>
            <person name="Dervinis C."/>
            <person name="Anghel I."/>
            <person name="Soltis D."/>
            <person name="Soltis P."/>
            <person name="Zapata F."/>
        </authorList>
    </citation>
    <scope>NUCLEOTIDE SEQUENCE</scope>
    <source>
        <strain evidence="3">UCBG64.0493</strain>
        <tissue evidence="3">Leaf</tissue>
    </source>
</reference>
<dbReference type="EMBL" id="JAVXUP010001215">
    <property type="protein sequence ID" value="KAK3014478.1"/>
    <property type="molecule type" value="Genomic_DNA"/>
</dbReference>
<organism evidence="3 4">
    <name type="scientific">Escallonia herrerae</name>
    <dbReference type="NCBI Taxonomy" id="1293975"/>
    <lineage>
        <taxon>Eukaryota</taxon>
        <taxon>Viridiplantae</taxon>
        <taxon>Streptophyta</taxon>
        <taxon>Embryophyta</taxon>
        <taxon>Tracheophyta</taxon>
        <taxon>Spermatophyta</taxon>
        <taxon>Magnoliopsida</taxon>
        <taxon>eudicotyledons</taxon>
        <taxon>Gunneridae</taxon>
        <taxon>Pentapetalae</taxon>
        <taxon>asterids</taxon>
        <taxon>campanulids</taxon>
        <taxon>Escalloniales</taxon>
        <taxon>Escalloniaceae</taxon>
        <taxon>Escallonia</taxon>
    </lineage>
</organism>
<evidence type="ECO:0000313" key="3">
    <source>
        <dbReference type="EMBL" id="KAK3014478.1"/>
    </source>
</evidence>
<sequence>MGDLGLGLAPLLDGLGSGFLAELGDFDDHHVLTGVEGWGHVGKEIVDYCGELAGDVAPTELENFSACHLDSRQLTKICQSIERFKLSIGKPTMHRTLVQLTKICQSIERSCNNCNFHYHVYSLQPFTAISSINFSIKTDPYQNVQHNPKSVHYLSYVIEENLDTGDPRAGLSVHTHLTKLYFNGYTSLWNKLLNLYCKCGQLAYAWKVFETMPERNVVSFNTMILGCIRNGYALQALSLYTEMGREKNVSPNHITLAGLIGACDGVLVTSLHAQALRYGWCCNEYIGSSLVDVYTKEMHLEDAVRAFHEIAELDLVSWNIMIDGCVRNGSKERALKLFARMIQEKVEFDGFTLTSVVKTCLEWRDLDLGMLVHGCALKVCGCTTVKNNGWEVNSGVMHESDVFAWEALFGACRLHRQTALGEKSAKMIVDAQPEAHPYVLLANINAEKELWEDKRVVRENLVVSGSRRLDAAGFRSIVIIGYSIDSHGLCFHPFLLNYSIDQGVWRGDDVPTSMEFDKMWWWGGVVEGCERLSPLADIDDLSLVRSSVIQQTKDMRLRGWTVSSQVIFVNFIR</sequence>
<dbReference type="InterPro" id="IPR002885">
    <property type="entry name" value="PPR_rpt"/>
</dbReference>
<proteinExistence type="predicted"/>
<keyword evidence="1" id="KW-0677">Repeat</keyword>
<dbReference type="FunFam" id="1.25.40.10:FF:000343">
    <property type="entry name" value="Pentatricopeptide repeat-containing protein At3g58590"/>
    <property type="match status" value="1"/>
</dbReference>
<keyword evidence="4" id="KW-1185">Reference proteome</keyword>
<dbReference type="NCBIfam" id="TIGR00756">
    <property type="entry name" value="PPR"/>
    <property type="match status" value="3"/>
</dbReference>
<dbReference type="GO" id="GO:0009451">
    <property type="term" value="P:RNA modification"/>
    <property type="evidence" value="ECO:0007669"/>
    <property type="project" value="InterPro"/>
</dbReference>
<dbReference type="Gene3D" id="1.25.40.10">
    <property type="entry name" value="Tetratricopeptide repeat domain"/>
    <property type="match status" value="2"/>
</dbReference>
<dbReference type="PANTHER" id="PTHR24015">
    <property type="entry name" value="OS07G0578800 PROTEIN-RELATED"/>
    <property type="match status" value="1"/>
</dbReference>
<protein>
    <recommendedName>
        <fullName evidence="5">Pentatricopeptide repeat-containing protein</fullName>
    </recommendedName>
</protein>
<evidence type="ECO:0000256" key="1">
    <source>
        <dbReference type="ARBA" id="ARBA00022737"/>
    </source>
</evidence>
<gene>
    <name evidence="3" type="ORF">RJ639_008207</name>
</gene>
<dbReference type="InterPro" id="IPR046960">
    <property type="entry name" value="PPR_At4g14850-like_plant"/>
</dbReference>
<feature type="repeat" description="PPR" evidence="2">
    <location>
        <begin position="314"/>
        <end position="348"/>
    </location>
</feature>
<dbReference type="InterPro" id="IPR011990">
    <property type="entry name" value="TPR-like_helical_dom_sf"/>
</dbReference>
<dbReference type="PROSITE" id="PS51375">
    <property type="entry name" value="PPR"/>
    <property type="match status" value="2"/>
</dbReference>
<dbReference type="AlphaFoldDB" id="A0AA88VUZ6"/>
<feature type="repeat" description="PPR" evidence="2">
    <location>
        <begin position="185"/>
        <end position="219"/>
    </location>
</feature>
<dbReference type="Proteomes" id="UP001188597">
    <property type="component" value="Unassembled WGS sequence"/>
</dbReference>
<evidence type="ECO:0000313" key="4">
    <source>
        <dbReference type="Proteomes" id="UP001188597"/>
    </source>
</evidence>
<comment type="caution">
    <text evidence="3">The sequence shown here is derived from an EMBL/GenBank/DDBJ whole genome shotgun (WGS) entry which is preliminary data.</text>
</comment>
<evidence type="ECO:0008006" key="5">
    <source>
        <dbReference type="Google" id="ProtNLM"/>
    </source>
</evidence>
<accession>A0AA88VUZ6</accession>
<dbReference type="PANTHER" id="PTHR24015:SF739">
    <property type="entry name" value="OS03G0644200 PROTEIN"/>
    <property type="match status" value="1"/>
</dbReference>
<dbReference type="Pfam" id="PF13041">
    <property type="entry name" value="PPR_2"/>
    <property type="match status" value="2"/>
</dbReference>
<evidence type="ECO:0000256" key="2">
    <source>
        <dbReference type="PROSITE-ProRule" id="PRU00708"/>
    </source>
</evidence>